<reference evidence="3" key="1">
    <citation type="journal article" date="2015" name="Int. J. Syst. Evol. Microbiol.">
        <title>Rhizobium oryzicola sp. nov., potential plant-growth-promoting endophytic bacteria isolated from rice roots.</title>
        <authorList>
            <person name="Zhang X.X."/>
            <person name="Gao J.S."/>
            <person name="Cao Y.H."/>
            <person name="Sheirdil R.A."/>
            <person name="Wang X.C."/>
            <person name="Zhang L."/>
        </authorList>
    </citation>
    <scope>NUCLEOTIDE SEQUENCE</scope>
    <source>
        <strain evidence="3">05753</strain>
    </source>
</reference>
<dbReference type="PANTHER" id="PTHR40254:SF1">
    <property type="entry name" value="BLR0577 PROTEIN"/>
    <property type="match status" value="1"/>
</dbReference>
<dbReference type="InterPro" id="IPR052189">
    <property type="entry name" value="L-asp_N-monooxygenase_NS-form"/>
</dbReference>
<dbReference type="Gene3D" id="3.50.50.60">
    <property type="entry name" value="FAD/NAD(P)-binding domain"/>
    <property type="match status" value="2"/>
</dbReference>
<reference evidence="3" key="2">
    <citation type="submission" date="2023-07" db="EMBL/GenBank/DDBJ databases">
        <authorList>
            <person name="Sun H."/>
        </authorList>
    </citation>
    <scope>NUCLEOTIDE SEQUENCE</scope>
    <source>
        <strain evidence="3">05753</strain>
    </source>
</reference>
<evidence type="ECO:0000259" key="2">
    <source>
        <dbReference type="Pfam" id="PF13454"/>
    </source>
</evidence>
<name>A0ABT8T1P5_9HYPH</name>
<dbReference type="RefSeq" id="WP_302078004.1">
    <property type="nucleotide sequence ID" value="NZ_JAUKWQ010000005.1"/>
</dbReference>
<organism evidence="3 4">
    <name type="scientific">Rhizobium oryzicola</name>
    <dbReference type="NCBI Taxonomy" id="1232668"/>
    <lineage>
        <taxon>Bacteria</taxon>
        <taxon>Pseudomonadati</taxon>
        <taxon>Pseudomonadota</taxon>
        <taxon>Alphaproteobacteria</taxon>
        <taxon>Hyphomicrobiales</taxon>
        <taxon>Rhizobiaceae</taxon>
        <taxon>Rhizobium/Agrobacterium group</taxon>
        <taxon>Rhizobium</taxon>
    </lineage>
</organism>
<protein>
    <submittedName>
        <fullName evidence="3">FAD/NAD(P)-binding protein</fullName>
    </submittedName>
</protein>
<dbReference type="PANTHER" id="PTHR40254">
    <property type="entry name" value="BLR0577 PROTEIN"/>
    <property type="match status" value="1"/>
</dbReference>
<evidence type="ECO:0000313" key="4">
    <source>
        <dbReference type="Proteomes" id="UP001169006"/>
    </source>
</evidence>
<dbReference type="Proteomes" id="UP001169006">
    <property type="component" value="Unassembled WGS sequence"/>
</dbReference>
<feature type="compositionally biased region" description="Basic and acidic residues" evidence="1">
    <location>
        <begin position="475"/>
        <end position="484"/>
    </location>
</feature>
<feature type="region of interest" description="Disordered" evidence="1">
    <location>
        <begin position="471"/>
        <end position="492"/>
    </location>
</feature>
<dbReference type="InterPro" id="IPR036188">
    <property type="entry name" value="FAD/NAD-bd_sf"/>
</dbReference>
<keyword evidence="4" id="KW-1185">Reference proteome</keyword>
<feature type="domain" description="FAD-dependent urate hydroxylase HpyO/Asp monooxygenase CreE-like FAD/NAD(P)-binding" evidence="2">
    <location>
        <begin position="11"/>
        <end position="162"/>
    </location>
</feature>
<dbReference type="InterPro" id="IPR038732">
    <property type="entry name" value="HpyO/CreE_NAD-binding"/>
</dbReference>
<dbReference type="EMBL" id="JAUKWQ010000005">
    <property type="protein sequence ID" value="MDO1583807.1"/>
    <property type="molecule type" value="Genomic_DNA"/>
</dbReference>
<sequence length="492" mass="52857">MLPVSDAPLIAVIGGGFSGAAFALHLVRHHGPAARIVIFEPRSRLGAGLAYSTLDPAHRINVPAGRMSLYPDLPDNFQAFVERSREQDRDGKLLAPDGTPYPRRRVFGDYVAAEIEPFLASGTVVHRRASVASMTRVANRWHVTDAWGESLLADAVVIAATHPPPALPSTLSSVKTHPKLISDVTVADALAPVGRDDSVLIVGNGLTSADVVASLAERGHRGKITSISRRGLRSRGHPVGTQDPFGDFTTSPSRRASDLLHRIRTAIREAKAQGLKWHPVLDAVRSQGFAIWRALDVPARRRIARLARPFWDAHRFRIAPQVEAVLDDAISAGRLKILAASLAKVEATETGFRVELRVKQQADTSIDVDAIVVTTGPAHGQILRSQPFLQELAEAGLLSACETGLGLACDLNANALGADGQPITDLFILGPLARGTFGELMGLPQVTEHALLVSEKVAKHLALPELPVAKQQPQKLEDATDRKPTALRSLAR</sequence>
<feature type="region of interest" description="Disordered" evidence="1">
    <location>
        <begin position="229"/>
        <end position="251"/>
    </location>
</feature>
<dbReference type="Pfam" id="PF13454">
    <property type="entry name" value="NAD_binding_9"/>
    <property type="match status" value="1"/>
</dbReference>
<accession>A0ABT8T1P5</accession>
<gene>
    <name evidence="3" type="ORF">Q2T52_17105</name>
</gene>
<dbReference type="SUPFAM" id="SSF51905">
    <property type="entry name" value="FAD/NAD(P)-binding domain"/>
    <property type="match status" value="2"/>
</dbReference>
<evidence type="ECO:0000256" key="1">
    <source>
        <dbReference type="SAM" id="MobiDB-lite"/>
    </source>
</evidence>
<comment type="caution">
    <text evidence="3">The sequence shown here is derived from an EMBL/GenBank/DDBJ whole genome shotgun (WGS) entry which is preliminary data.</text>
</comment>
<proteinExistence type="predicted"/>
<evidence type="ECO:0000313" key="3">
    <source>
        <dbReference type="EMBL" id="MDO1583807.1"/>
    </source>
</evidence>